<dbReference type="SUPFAM" id="SSF53474">
    <property type="entry name" value="alpha/beta-Hydrolases"/>
    <property type="match status" value="1"/>
</dbReference>
<gene>
    <name evidence="1" type="ORF">UFOPK3733_01306</name>
</gene>
<dbReference type="Pfam" id="PF03583">
    <property type="entry name" value="LIP"/>
    <property type="match status" value="1"/>
</dbReference>
<sequence length="416" mass="43537">MRPIRTTALLLIGLVTIVTASCSDSTKDSTAPITFTAEIHESPISDAEFYAPPTMTPQAPGVLIRAAVFESSIAHARGWRVMFTSEGTHEGLLPQTATIETGIVLLPNGSGDDRPVAVWGHPTTGIATACAPSRQKVPDGNIAGAQQLIDAGWIVAAPDYEGLGIDGFGPHPYMVGDSLGHSMLDIVRAIEDVPDAKRSDRVAAYGHSEGGQAALFAGQLAVSYAPELRLTSVAAMAPSGELDQIFREDHTTVTGALLGGFLGGSWSKWFPDTNGSVPLDEGFTSESLFDRSSWKLADNIATACSVGEPSVIPLWGQIQTALDAGTFWRRNPGTDAPWSVKLAENSAGQEPIPAPVLLTVGAADDIVSPAAVAATEARYRDNGTDVTMKTFAGGDHMSGVSLALSEVLAFLNSQQG</sequence>
<dbReference type="GO" id="GO:0016042">
    <property type="term" value="P:lipid catabolic process"/>
    <property type="evidence" value="ECO:0007669"/>
    <property type="project" value="InterPro"/>
</dbReference>
<dbReference type="AlphaFoldDB" id="A0A6J7JEK4"/>
<organism evidence="1">
    <name type="scientific">freshwater metagenome</name>
    <dbReference type="NCBI Taxonomy" id="449393"/>
    <lineage>
        <taxon>unclassified sequences</taxon>
        <taxon>metagenomes</taxon>
        <taxon>ecological metagenomes</taxon>
    </lineage>
</organism>
<evidence type="ECO:0000313" key="1">
    <source>
        <dbReference type="EMBL" id="CAB4941201.1"/>
    </source>
</evidence>
<dbReference type="PANTHER" id="PTHR34853:SF1">
    <property type="entry name" value="LIPASE 5"/>
    <property type="match status" value="1"/>
</dbReference>
<protein>
    <submittedName>
        <fullName evidence="1">Unannotated protein</fullName>
    </submittedName>
</protein>
<dbReference type="InterPro" id="IPR005152">
    <property type="entry name" value="Lipase_secreted"/>
</dbReference>
<proteinExistence type="predicted"/>
<dbReference type="PANTHER" id="PTHR34853">
    <property type="match status" value="1"/>
</dbReference>
<dbReference type="GO" id="GO:0004806">
    <property type="term" value="F:triacylglycerol lipase activity"/>
    <property type="evidence" value="ECO:0007669"/>
    <property type="project" value="InterPro"/>
</dbReference>
<dbReference type="EMBL" id="CAFBNC010000065">
    <property type="protein sequence ID" value="CAB4941201.1"/>
    <property type="molecule type" value="Genomic_DNA"/>
</dbReference>
<dbReference type="PIRSF" id="PIRSF029171">
    <property type="entry name" value="Esterase_LipA"/>
    <property type="match status" value="1"/>
</dbReference>
<accession>A0A6J7JEK4</accession>
<reference evidence="1" key="1">
    <citation type="submission" date="2020-05" db="EMBL/GenBank/DDBJ databases">
        <authorList>
            <person name="Chiriac C."/>
            <person name="Salcher M."/>
            <person name="Ghai R."/>
            <person name="Kavagutti S V."/>
        </authorList>
    </citation>
    <scope>NUCLEOTIDE SEQUENCE</scope>
</reference>
<name>A0A6J7JEK4_9ZZZZ</name>
<dbReference type="Gene3D" id="3.40.50.1820">
    <property type="entry name" value="alpha/beta hydrolase"/>
    <property type="match status" value="2"/>
</dbReference>
<dbReference type="InterPro" id="IPR029058">
    <property type="entry name" value="AB_hydrolase_fold"/>
</dbReference>
<dbReference type="PROSITE" id="PS51257">
    <property type="entry name" value="PROKAR_LIPOPROTEIN"/>
    <property type="match status" value="1"/>
</dbReference>